<dbReference type="FunFam" id="1.20.58.220:FF:000004">
    <property type="entry name" value="Phosphate-specific transport system accessory protein PhoU"/>
    <property type="match status" value="1"/>
</dbReference>
<feature type="domain" description="PhoU" evidence="9">
    <location>
        <begin position="125"/>
        <end position="205"/>
    </location>
</feature>
<proteinExistence type="inferred from homology"/>
<gene>
    <name evidence="10" type="primary">phoU</name>
    <name evidence="10" type="ORF">C5Y93_07270</name>
</gene>
<feature type="domain" description="PhoU" evidence="9">
    <location>
        <begin position="18"/>
        <end position="102"/>
    </location>
</feature>
<dbReference type="InterPro" id="IPR026022">
    <property type="entry name" value="PhoU_dom"/>
</dbReference>
<name>A0A2S8GR92_9BACT</name>
<evidence type="ECO:0000256" key="4">
    <source>
        <dbReference type="ARBA" id="ARBA00022448"/>
    </source>
</evidence>
<dbReference type="SUPFAM" id="SSF109755">
    <property type="entry name" value="PhoU-like"/>
    <property type="match status" value="1"/>
</dbReference>
<dbReference type="InterPro" id="IPR028366">
    <property type="entry name" value="PhoU"/>
</dbReference>
<comment type="caution">
    <text evidence="10">The sequence shown here is derived from an EMBL/GenBank/DDBJ whole genome shotgun (WGS) entry which is preliminary data.</text>
</comment>
<dbReference type="PIRSF" id="PIRSF003107">
    <property type="entry name" value="PhoU"/>
    <property type="match status" value="1"/>
</dbReference>
<organism evidence="10 11">
    <name type="scientific">Blastopirellula marina</name>
    <dbReference type="NCBI Taxonomy" id="124"/>
    <lineage>
        <taxon>Bacteria</taxon>
        <taxon>Pseudomonadati</taxon>
        <taxon>Planctomycetota</taxon>
        <taxon>Planctomycetia</taxon>
        <taxon>Pirellulales</taxon>
        <taxon>Pirellulaceae</taxon>
        <taxon>Blastopirellula</taxon>
    </lineage>
</organism>
<evidence type="ECO:0000256" key="7">
    <source>
        <dbReference type="ARBA" id="ARBA00056181"/>
    </source>
</evidence>
<dbReference type="GO" id="GO:0006817">
    <property type="term" value="P:phosphate ion transport"/>
    <property type="evidence" value="ECO:0007669"/>
    <property type="project" value="UniProtKB-KW"/>
</dbReference>
<dbReference type="AlphaFoldDB" id="A0A2S8GR92"/>
<evidence type="ECO:0000256" key="6">
    <source>
        <dbReference type="ARBA" id="ARBA00022592"/>
    </source>
</evidence>
<dbReference type="RefSeq" id="WP_105334742.1">
    <property type="nucleotide sequence ID" value="NZ_PUHZ01000007.1"/>
</dbReference>
<dbReference type="NCBIfam" id="TIGR02135">
    <property type="entry name" value="phoU_full"/>
    <property type="match status" value="1"/>
</dbReference>
<evidence type="ECO:0000256" key="5">
    <source>
        <dbReference type="ARBA" id="ARBA00022490"/>
    </source>
</evidence>
<keyword evidence="4 8" id="KW-0813">Transport</keyword>
<reference evidence="10 11" key="1">
    <citation type="submission" date="2018-02" db="EMBL/GenBank/DDBJ databases">
        <title>Comparative genomes isolates from brazilian mangrove.</title>
        <authorList>
            <person name="Araujo J.E."/>
            <person name="Taketani R.G."/>
            <person name="Silva M.C.P."/>
            <person name="Loureco M.V."/>
            <person name="Andreote F.D."/>
        </authorList>
    </citation>
    <scope>NUCLEOTIDE SEQUENCE [LARGE SCALE GENOMIC DNA]</scope>
    <source>
        <strain evidence="10 11">Nap-Phe MGV</strain>
    </source>
</reference>
<dbReference type="GO" id="GO:0030643">
    <property type="term" value="P:intracellular phosphate ion homeostasis"/>
    <property type="evidence" value="ECO:0007669"/>
    <property type="project" value="InterPro"/>
</dbReference>
<comment type="subcellular location">
    <subcellularLocation>
        <location evidence="1 8">Cytoplasm</location>
    </subcellularLocation>
</comment>
<comment type="similarity">
    <text evidence="2 8">Belongs to the PhoU family.</text>
</comment>
<evidence type="ECO:0000256" key="3">
    <source>
        <dbReference type="ARBA" id="ARBA00011738"/>
    </source>
</evidence>
<dbReference type="OrthoDB" id="9814256at2"/>
<keyword evidence="5 8" id="KW-0963">Cytoplasm</keyword>
<dbReference type="PANTHER" id="PTHR42930">
    <property type="entry name" value="PHOSPHATE-SPECIFIC TRANSPORT SYSTEM ACCESSORY PROTEIN PHOU"/>
    <property type="match status" value="1"/>
</dbReference>
<comment type="function">
    <text evidence="7 8">Plays a role in the regulation of phosphate uptake.</text>
</comment>
<protein>
    <recommendedName>
        <fullName evidence="8">Phosphate-specific transport system accessory protein PhoU</fullName>
    </recommendedName>
</protein>
<dbReference type="InterPro" id="IPR038078">
    <property type="entry name" value="PhoU-like_sf"/>
</dbReference>
<dbReference type="GO" id="GO:0045936">
    <property type="term" value="P:negative regulation of phosphate metabolic process"/>
    <property type="evidence" value="ECO:0007669"/>
    <property type="project" value="InterPro"/>
</dbReference>
<evidence type="ECO:0000313" key="10">
    <source>
        <dbReference type="EMBL" id="PQO46943.1"/>
    </source>
</evidence>
<accession>A0A2S8GR92</accession>
<dbReference type="Gene3D" id="1.20.58.220">
    <property type="entry name" value="Phosphate transport system protein phou homolog 2, domain 2"/>
    <property type="match status" value="1"/>
</dbReference>
<evidence type="ECO:0000256" key="8">
    <source>
        <dbReference type="PIRNR" id="PIRNR003107"/>
    </source>
</evidence>
<evidence type="ECO:0000256" key="1">
    <source>
        <dbReference type="ARBA" id="ARBA00004496"/>
    </source>
</evidence>
<dbReference type="Pfam" id="PF01895">
    <property type="entry name" value="PhoU"/>
    <property type="match status" value="2"/>
</dbReference>
<dbReference type="EMBL" id="PUHZ01000007">
    <property type="protein sequence ID" value="PQO46943.1"/>
    <property type="molecule type" value="Genomic_DNA"/>
</dbReference>
<sequence>MTVHFEKQLDQLRRQLVTLGSMVEEHVTMAIRAAEEQDRGLAQEAIDRDDDVDTLQMEISEESLHLVALFQPVASDLRFVITVQTVINELERIGDHAHDIGQGVLRLLDSGAHFDLPPLLQTSKEASIEMLRQSLDALLDRDAAKARAVIAADDKVDESHRGMYDWFKKGVRQRLDDLDWMMEMLTISRHVERIADHATNIAESVVYLVEGELVRRSGDRSR</sequence>
<evidence type="ECO:0000259" key="9">
    <source>
        <dbReference type="Pfam" id="PF01895"/>
    </source>
</evidence>
<keyword evidence="6 8" id="KW-0592">Phosphate transport</keyword>
<comment type="subunit">
    <text evidence="3 8">Homodimer.</text>
</comment>
<dbReference type="Proteomes" id="UP000237819">
    <property type="component" value="Unassembled WGS sequence"/>
</dbReference>
<dbReference type="PANTHER" id="PTHR42930:SF3">
    <property type="entry name" value="PHOSPHATE-SPECIFIC TRANSPORT SYSTEM ACCESSORY PROTEIN PHOU"/>
    <property type="match status" value="1"/>
</dbReference>
<dbReference type="GO" id="GO:0005737">
    <property type="term" value="C:cytoplasm"/>
    <property type="evidence" value="ECO:0007669"/>
    <property type="project" value="UniProtKB-SubCell"/>
</dbReference>
<evidence type="ECO:0000256" key="2">
    <source>
        <dbReference type="ARBA" id="ARBA00008107"/>
    </source>
</evidence>
<evidence type="ECO:0000313" key="11">
    <source>
        <dbReference type="Proteomes" id="UP000237819"/>
    </source>
</evidence>